<organism evidence="1 2">
    <name type="scientific">Myxococcus xanthus (strain DK1622)</name>
    <dbReference type="NCBI Taxonomy" id="246197"/>
    <lineage>
        <taxon>Bacteria</taxon>
        <taxon>Pseudomonadati</taxon>
        <taxon>Myxococcota</taxon>
        <taxon>Myxococcia</taxon>
        <taxon>Myxococcales</taxon>
        <taxon>Cystobacterineae</taxon>
        <taxon>Myxococcaceae</taxon>
        <taxon>Myxococcus</taxon>
    </lineage>
</organism>
<evidence type="ECO:0000313" key="2">
    <source>
        <dbReference type="Proteomes" id="UP000002402"/>
    </source>
</evidence>
<dbReference type="KEGG" id="mxa:MXAN_0426"/>
<dbReference type="Proteomes" id="UP000002402">
    <property type="component" value="Chromosome"/>
</dbReference>
<dbReference type="EnsemblBacteria" id="ABF89296">
    <property type="protein sequence ID" value="ABF89296"/>
    <property type="gene ID" value="MXAN_0426"/>
</dbReference>
<keyword evidence="2" id="KW-1185">Reference proteome</keyword>
<sequence length="122" mass="13674">MNTPNMRAVEAAASAKAALLEEELEQGQRPPDEVERILFHLSRHTRAAAIAQLLAYADGATFRDRLVRSGQPHRRRLQWATGELRPFNRFTATGHYGPLCDSLAPGWASWPTTLPACRRTRP</sequence>
<dbReference type="AlphaFoldDB" id="Q1DF77"/>
<name>Q1DF77_MYXXD</name>
<dbReference type="HOGENOM" id="CLU_2024237_0_0_7"/>
<dbReference type="EMBL" id="CP000113">
    <property type="protein sequence ID" value="ABF89296.1"/>
    <property type="molecule type" value="Genomic_DNA"/>
</dbReference>
<gene>
    <name evidence="1" type="ordered locus">MXAN_0426</name>
</gene>
<proteinExistence type="predicted"/>
<evidence type="ECO:0000313" key="1">
    <source>
        <dbReference type="EMBL" id="ABF89296.1"/>
    </source>
</evidence>
<accession>Q1DF77</accession>
<reference evidence="1 2" key="1">
    <citation type="journal article" date="2006" name="Proc. Natl. Acad. Sci. U.S.A.">
        <title>Evolution of sensory complexity recorded in a myxobacterial genome.</title>
        <authorList>
            <person name="Goldman B.S."/>
            <person name="Nierman W.C."/>
            <person name="Kaiser D."/>
            <person name="Slater S.C."/>
            <person name="Durkin A.S."/>
            <person name="Eisen J.A."/>
            <person name="Ronning C.M."/>
            <person name="Barbazuk W.B."/>
            <person name="Blanchard M."/>
            <person name="Field C."/>
            <person name="Halling C."/>
            <person name="Hinkle G."/>
            <person name="Iartchuk O."/>
            <person name="Kim H.S."/>
            <person name="Mackenzie C."/>
            <person name="Madupu R."/>
            <person name="Miller N."/>
            <person name="Shvartsbeyn A."/>
            <person name="Sullivan S.A."/>
            <person name="Vaudin M."/>
            <person name="Wiegand R."/>
            <person name="Kaplan H.B."/>
        </authorList>
    </citation>
    <scope>NUCLEOTIDE SEQUENCE [LARGE SCALE GENOMIC DNA]</scope>
    <source>
        <strain evidence="2">DK1622</strain>
    </source>
</reference>
<dbReference type="STRING" id="246197.MXAN_0426"/>
<protein>
    <submittedName>
        <fullName evidence="1">Uncharacterized protein</fullName>
    </submittedName>
</protein>